<dbReference type="NCBIfam" id="TIGR02532">
    <property type="entry name" value="IV_pilin_GFxxxE"/>
    <property type="match status" value="1"/>
</dbReference>
<organism evidence="2">
    <name type="scientific">Desulfofervidus auxilii</name>
    <dbReference type="NCBI Taxonomy" id="1621989"/>
    <lineage>
        <taxon>Bacteria</taxon>
        <taxon>Pseudomonadati</taxon>
        <taxon>Thermodesulfobacteriota</taxon>
        <taxon>Candidatus Desulfofervidia</taxon>
        <taxon>Candidatus Desulfofervidales</taxon>
        <taxon>Candidatus Desulfofervidaceae</taxon>
        <taxon>Candidatus Desulfofervidus</taxon>
    </lineage>
</organism>
<dbReference type="PROSITE" id="PS00409">
    <property type="entry name" value="PROKAR_NTER_METHYL"/>
    <property type="match status" value="1"/>
</dbReference>
<proteinExistence type="predicted"/>
<dbReference type="EMBL" id="DRBS01000300">
    <property type="protein sequence ID" value="HDD44788.1"/>
    <property type="molecule type" value="Genomic_DNA"/>
</dbReference>
<name>A0A7C0Y643_DESA2</name>
<keyword evidence="1" id="KW-1133">Transmembrane helix</keyword>
<gene>
    <name evidence="2" type="ORF">ENG63_08030</name>
</gene>
<protein>
    <submittedName>
        <fullName evidence="2">Prepilin-type N-terminal cleavage/methylation domain-containing protein</fullName>
    </submittedName>
</protein>
<feature type="transmembrane region" description="Helical" evidence="1">
    <location>
        <begin position="12"/>
        <end position="33"/>
    </location>
</feature>
<dbReference type="InterPro" id="IPR012902">
    <property type="entry name" value="N_methyl_site"/>
</dbReference>
<evidence type="ECO:0000256" key="1">
    <source>
        <dbReference type="SAM" id="Phobius"/>
    </source>
</evidence>
<sequence length="114" mass="13085">MERSRMKKGFSLIEVVVAVFIMATVLAVLMGVIGQNLRLLDRALKALKEIYILEQIAIQFQGKKLEEGESTGKWGNINYKVNIQRIEEYEDFLLYKVCVKVNKRSLCFLEANAL</sequence>
<comment type="caution">
    <text evidence="2">The sequence shown here is derived from an EMBL/GenBank/DDBJ whole genome shotgun (WGS) entry which is preliminary data.</text>
</comment>
<dbReference type="Proteomes" id="UP000886289">
    <property type="component" value="Unassembled WGS sequence"/>
</dbReference>
<dbReference type="Pfam" id="PF07963">
    <property type="entry name" value="N_methyl"/>
    <property type="match status" value="1"/>
</dbReference>
<dbReference type="AlphaFoldDB" id="A0A7C0Y643"/>
<accession>A0A7C0Y643</accession>
<evidence type="ECO:0000313" key="2">
    <source>
        <dbReference type="EMBL" id="HDD44788.1"/>
    </source>
</evidence>
<reference evidence="2" key="1">
    <citation type="journal article" date="2020" name="mSystems">
        <title>Genome- and Community-Level Interaction Insights into Carbon Utilization and Element Cycling Functions of Hydrothermarchaeota in Hydrothermal Sediment.</title>
        <authorList>
            <person name="Zhou Z."/>
            <person name="Liu Y."/>
            <person name="Xu W."/>
            <person name="Pan J."/>
            <person name="Luo Z.H."/>
            <person name="Li M."/>
        </authorList>
    </citation>
    <scope>NUCLEOTIDE SEQUENCE [LARGE SCALE GENOMIC DNA]</scope>
    <source>
        <strain evidence="2">HyVt-233</strain>
    </source>
</reference>
<keyword evidence="1" id="KW-0472">Membrane</keyword>
<keyword evidence="1" id="KW-0812">Transmembrane</keyword>